<dbReference type="PANTHER" id="PTHR43046">
    <property type="entry name" value="GDP-MANNOSE MANNOSYL HYDROLASE"/>
    <property type="match status" value="1"/>
</dbReference>
<name>A0A6A4RFF0_9RHOB</name>
<dbReference type="RefSeq" id="WP_158981191.1">
    <property type="nucleotide sequence ID" value="NZ_WSFO01000013.1"/>
</dbReference>
<dbReference type="AlphaFoldDB" id="A0A6A4RFF0"/>
<dbReference type="Gene3D" id="3.90.79.10">
    <property type="entry name" value="Nucleoside Triphosphate Pyrophosphohydrolase"/>
    <property type="match status" value="1"/>
</dbReference>
<comment type="caution">
    <text evidence="5">The sequence shown here is derived from an EMBL/GenBank/DDBJ whole genome shotgun (WGS) entry which is preliminary data.</text>
</comment>
<accession>A0A6A4RFF0</accession>
<evidence type="ECO:0000256" key="3">
    <source>
        <dbReference type="RuleBase" id="RU003476"/>
    </source>
</evidence>
<evidence type="ECO:0000256" key="1">
    <source>
        <dbReference type="ARBA" id="ARBA00001946"/>
    </source>
</evidence>
<dbReference type="GO" id="GO:0016787">
    <property type="term" value="F:hydrolase activity"/>
    <property type="evidence" value="ECO:0007669"/>
    <property type="project" value="UniProtKB-KW"/>
</dbReference>
<dbReference type="EMBL" id="WSFO01000013">
    <property type="protein sequence ID" value="KAE9627369.1"/>
    <property type="molecule type" value="Genomic_DNA"/>
</dbReference>
<dbReference type="PRINTS" id="PR00502">
    <property type="entry name" value="NUDIXFAMILY"/>
</dbReference>
<dbReference type="PROSITE" id="PS00893">
    <property type="entry name" value="NUDIX_BOX"/>
    <property type="match status" value="1"/>
</dbReference>
<gene>
    <name evidence="5" type="ORF">GP644_19580</name>
</gene>
<evidence type="ECO:0000256" key="2">
    <source>
        <dbReference type="ARBA" id="ARBA00022801"/>
    </source>
</evidence>
<dbReference type="InterPro" id="IPR015797">
    <property type="entry name" value="NUDIX_hydrolase-like_dom_sf"/>
</dbReference>
<comment type="cofactor">
    <cofactor evidence="1">
        <name>Mg(2+)</name>
        <dbReference type="ChEBI" id="CHEBI:18420"/>
    </cofactor>
</comment>
<dbReference type="SUPFAM" id="SSF55811">
    <property type="entry name" value="Nudix"/>
    <property type="match status" value="1"/>
</dbReference>
<dbReference type="Proteomes" id="UP000441586">
    <property type="component" value="Unassembled WGS sequence"/>
</dbReference>
<protein>
    <submittedName>
        <fullName evidence="5">NUDIX domain-containing protein</fullName>
    </submittedName>
</protein>
<comment type="similarity">
    <text evidence="3">Belongs to the Nudix hydrolase family.</text>
</comment>
<organism evidence="5 6">
    <name type="scientific">Parasedimentitalea maritima</name>
    <dbReference type="NCBI Taxonomy" id="2578117"/>
    <lineage>
        <taxon>Bacteria</taxon>
        <taxon>Pseudomonadati</taxon>
        <taxon>Pseudomonadota</taxon>
        <taxon>Alphaproteobacteria</taxon>
        <taxon>Rhodobacterales</taxon>
        <taxon>Paracoccaceae</taxon>
        <taxon>Parasedimentitalea</taxon>
    </lineage>
</organism>
<dbReference type="PANTHER" id="PTHR43046:SF14">
    <property type="entry name" value="MUTT_NUDIX FAMILY PROTEIN"/>
    <property type="match status" value="1"/>
</dbReference>
<feature type="domain" description="Nudix hydrolase" evidence="4">
    <location>
        <begin position="1"/>
        <end position="133"/>
    </location>
</feature>
<dbReference type="PROSITE" id="PS51462">
    <property type="entry name" value="NUDIX"/>
    <property type="match status" value="1"/>
</dbReference>
<dbReference type="InterPro" id="IPR000086">
    <property type="entry name" value="NUDIX_hydrolase_dom"/>
</dbReference>
<evidence type="ECO:0000259" key="4">
    <source>
        <dbReference type="PROSITE" id="PS51462"/>
    </source>
</evidence>
<sequence length="133" mass="15150">MVDIVNGLLIRNGQVLMARRCANRRLYPNTWSFPGGHVETGETLEQALQRELFEEIGIVPKSVRLLTRLYDCQQSDGTDVTFHLFTIEEWDREPANLGDEHSELRWVPFSLAAALPDLALTSYQDVFASLMVQ</sequence>
<dbReference type="InterPro" id="IPR020476">
    <property type="entry name" value="Nudix_hydrolase"/>
</dbReference>
<evidence type="ECO:0000313" key="5">
    <source>
        <dbReference type="EMBL" id="KAE9627369.1"/>
    </source>
</evidence>
<dbReference type="Pfam" id="PF00293">
    <property type="entry name" value="NUDIX"/>
    <property type="match status" value="1"/>
</dbReference>
<keyword evidence="2 3" id="KW-0378">Hydrolase</keyword>
<proteinExistence type="inferred from homology"/>
<evidence type="ECO:0000313" key="6">
    <source>
        <dbReference type="Proteomes" id="UP000441586"/>
    </source>
</evidence>
<reference evidence="5 6" key="1">
    <citation type="submission" date="2019-12" db="EMBL/GenBank/DDBJ databases">
        <authorList>
            <person name="Zhang Y.-J."/>
        </authorList>
    </citation>
    <scope>NUCLEOTIDE SEQUENCE [LARGE SCALE GENOMIC DNA]</scope>
    <source>
        <strain evidence="5 6">H18S-6</strain>
    </source>
</reference>
<dbReference type="InterPro" id="IPR020084">
    <property type="entry name" value="NUDIX_hydrolase_CS"/>
</dbReference>